<dbReference type="InterPro" id="IPR018499">
    <property type="entry name" value="Tetraspanin/Peripherin"/>
</dbReference>
<dbReference type="GO" id="GO:0016020">
    <property type="term" value="C:membrane"/>
    <property type="evidence" value="ECO:0007669"/>
    <property type="project" value="UniProtKB-SubCell"/>
</dbReference>
<dbReference type="STRING" id="65357.A0A024GBB6"/>
<keyword evidence="9 16" id="KW-1133">Transmembrane helix</keyword>
<keyword evidence="19" id="KW-1185">Reference proteome</keyword>
<dbReference type="Gene3D" id="3.20.20.70">
    <property type="entry name" value="Aldolase class I"/>
    <property type="match status" value="1"/>
</dbReference>
<evidence type="ECO:0000256" key="9">
    <source>
        <dbReference type="ARBA" id="ARBA00022989"/>
    </source>
</evidence>
<dbReference type="PANTHER" id="PTHR21225:SF12">
    <property type="entry name" value="PHOSPHO-2-DEHYDRO-3-DEOXYHEPTONATE ALDOLASE, TYROSINE-INHIBITED"/>
    <property type="match status" value="1"/>
</dbReference>
<dbReference type="InterPro" id="IPR006218">
    <property type="entry name" value="DAHP1/KDSA"/>
</dbReference>
<evidence type="ECO:0000256" key="3">
    <source>
        <dbReference type="ARBA" id="ARBA00004688"/>
    </source>
</evidence>
<reference evidence="18 19" key="1">
    <citation type="submission" date="2012-05" db="EMBL/GenBank/DDBJ databases">
        <title>Recombination and specialization in a pathogen metapopulation.</title>
        <authorList>
            <person name="Gardiner A."/>
            <person name="Kemen E."/>
            <person name="Schultz-Larsen T."/>
            <person name="MacLean D."/>
            <person name="Van Oosterhout C."/>
            <person name="Jones J.D.G."/>
        </authorList>
    </citation>
    <scope>NUCLEOTIDE SEQUENCE [LARGE SCALE GENOMIC DNA]</scope>
    <source>
        <strain evidence="18 19">Ac Nc2</strain>
    </source>
</reference>
<feature type="transmembrane region" description="Helical" evidence="16">
    <location>
        <begin position="123"/>
        <end position="150"/>
    </location>
</feature>
<feature type="domain" description="DAHP synthetase I/KDSA" evidence="17">
    <location>
        <begin position="392"/>
        <end position="690"/>
    </location>
</feature>
<dbReference type="EMBL" id="CAIX01000058">
    <property type="protein sequence ID" value="CCI43934.1"/>
    <property type="molecule type" value="Genomic_DNA"/>
</dbReference>
<dbReference type="GO" id="GO:0009073">
    <property type="term" value="P:aromatic amino acid family biosynthetic process"/>
    <property type="evidence" value="ECO:0007669"/>
    <property type="project" value="UniProtKB-KW"/>
</dbReference>
<keyword evidence="8 16" id="KW-0812">Transmembrane</keyword>
<feature type="transmembrane region" description="Helical" evidence="16">
    <location>
        <begin position="53"/>
        <end position="75"/>
    </location>
</feature>
<gene>
    <name evidence="18" type="ORF">BN9_047180</name>
</gene>
<comment type="subcellular location">
    <subcellularLocation>
        <location evidence="2">Membrane</location>
        <topology evidence="2">Multi-pass membrane protein</topology>
    </subcellularLocation>
</comment>
<dbReference type="Proteomes" id="UP000053237">
    <property type="component" value="Unassembled WGS sequence"/>
</dbReference>
<keyword evidence="7" id="KW-0808">Transferase</keyword>
<evidence type="ECO:0000256" key="14">
    <source>
        <dbReference type="ARBA" id="ARBA00032193"/>
    </source>
</evidence>
<keyword evidence="11" id="KW-0057">Aromatic amino acid biosynthesis</keyword>
<comment type="function">
    <text evidence="1">Stereospecific condensation of phosphoenolpyruvate (PEP) and D-erythrose-4-phosphate (E4P) giving rise to 3-deoxy-D-arabino-heptulosonate-7-phosphate (DAHP).</text>
</comment>
<dbReference type="FunFam" id="3.20.20.70:FF:000005">
    <property type="entry name" value="Phospho-2-dehydro-3-deoxyheptonate aldolase"/>
    <property type="match status" value="1"/>
</dbReference>
<evidence type="ECO:0000256" key="6">
    <source>
        <dbReference type="ARBA" id="ARBA00022605"/>
    </source>
</evidence>
<evidence type="ECO:0000256" key="8">
    <source>
        <dbReference type="ARBA" id="ARBA00022692"/>
    </source>
</evidence>
<evidence type="ECO:0000256" key="4">
    <source>
        <dbReference type="ARBA" id="ARBA00007985"/>
    </source>
</evidence>
<dbReference type="PANTHER" id="PTHR21225">
    <property type="entry name" value="PHOSPHO-2-DEHYDRO-3-DEOXYHEPTONATE ALDOLASE DAHP SYNTHETASE"/>
    <property type="match status" value="1"/>
</dbReference>
<evidence type="ECO:0000256" key="15">
    <source>
        <dbReference type="ARBA" id="ARBA00047508"/>
    </source>
</evidence>
<name>A0A024GBB6_9STRA</name>
<dbReference type="NCBIfam" id="NF009395">
    <property type="entry name" value="PRK12755.1"/>
    <property type="match status" value="1"/>
</dbReference>
<evidence type="ECO:0000313" key="18">
    <source>
        <dbReference type="EMBL" id="CCI43934.1"/>
    </source>
</evidence>
<dbReference type="OrthoDB" id="4699125at2759"/>
<evidence type="ECO:0000256" key="2">
    <source>
        <dbReference type="ARBA" id="ARBA00004141"/>
    </source>
</evidence>
<comment type="pathway">
    <text evidence="3">Metabolic intermediate biosynthesis; chorismate biosynthesis; chorismate from D-erythrose 4-phosphate and phosphoenolpyruvate: step 1/7.</text>
</comment>
<keyword evidence="6" id="KW-0028">Amino-acid biosynthesis</keyword>
<dbReference type="EC" id="2.5.1.54" evidence="5"/>
<dbReference type="GO" id="GO:0003849">
    <property type="term" value="F:3-deoxy-7-phosphoheptulonate synthase activity"/>
    <property type="evidence" value="ECO:0007669"/>
    <property type="project" value="UniProtKB-EC"/>
</dbReference>
<evidence type="ECO:0000256" key="11">
    <source>
        <dbReference type="ARBA" id="ARBA00023141"/>
    </source>
</evidence>
<sequence>MKDSARKRATLALGQPSNLQSTELLHERAVTRLRIDIDTVRGTLLSRFMKNFLYFWIVLLVILGLLVLSSGLYLLHYQESSRILPSFTYKAASYAGAILVVLSVFGLYGLHKQRMCVTLGKRNYALASFVILSIGGAIVVALAGCIAILLCNIAREATSSAFETRKVRSFEVAVVRMLLIFASKHPSCWQNVQESMDCCGYSSLHPYIKSGLLPQLEFDSESLTRYAFLNGSEYQSPFLQSVMIINNITGKGCATQSAFCEPKVTFDDIPCPKKESCWCRTTVLHGAKSNYHYIGFIAVILGCAQILACVSGLYVWLCDIRMLPQQSEVIEITPVPLAPHRLMTENANVSKRAKLEDLHVTMIRPLIPPACVREELPVSCSVHKTITAAREQVCDILHGGDDRLVVVVGPCSIHDVDAAMEYAKLLRPLQEELSGELLILMRTYFEKPRTTIGWKGLINDPDLDSSFNINKGIRVARKLLLDINALGVPVALEFLDTISPQFICDLVSWGAIGARTTESQLHRELTSGLSMPVGFKNGTGGDIKIAVDATLAASSQHNFLGLNEHGLASIVMTKGNKNCHVILRGGKDGPNYEEEHLTEAVHMLNRAKLPAKVMIDCSHGNSQKIHSNQIKVAEYIAQLIEAGNVNLLGVMLESNLVEGNQSLTQDKSKLVYGKSITDACINWNDTEIVLRRLARAVATKRSQNQEPN</sequence>
<dbReference type="NCBIfam" id="NF009396">
    <property type="entry name" value="PRK12756.1"/>
    <property type="match status" value="1"/>
</dbReference>
<dbReference type="Pfam" id="PF00335">
    <property type="entry name" value="Tetraspanin"/>
    <property type="match status" value="1"/>
</dbReference>
<feature type="transmembrane region" description="Helical" evidence="16">
    <location>
        <begin position="87"/>
        <end position="111"/>
    </location>
</feature>
<dbReference type="InParanoid" id="A0A024GBB6"/>
<evidence type="ECO:0000256" key="10">
    <source>
        <dbReference type="ARBA" id="ARBA00023136"/>
    </source>
</evidence>
<keyword evidence="10 16" id="KW-0472">Membrane</keyword>
<evidence type="ECO:0000313" key="19">
    <source>
        <dbReference type="Proteomes" id="UP000053237"/>
    </source>
</evidence>
<accession>A0A024GBB6</accession>
<comment type="similarity">
    <text evidence="4">Belongs to the class-I DAHP synthase family.</text>
</comment>
<dbReference type="NCBIfam" id="TIGR00034">
    <property type="entry name" value="aroFGH"/>
    <property type="match status" value="1"/>
</dbReference>
<dbReference type="Pfam" id="PF00793">
    <property type="entry name" value="DAHP_synth_1"/>
    <property type="match status" value="1"/>
</dbReference>
<dbReference type="GO" id="GO:0008652">
    <property type="term" value="P:amino acid biosynthetic process"/>
    <property type="evidence" value="ECO:0007669"/>
    <property type="project" value="UniProtKB-KW"/>
</dbReference>
<evidence type="ECO:0000259" key="17">
    <source>
        <dbReference type="Pfam" id="PF00793"/>
    </source>
</evidence>
<dbReference type="GO" id="GO:0005737">
    <property type="term" value="C:cytoplasm"/>
    <property type="evidence" value="ECO:0007669"/>
    <property type="project" value="TreeGrafter"/>
</dbReference>
<protein>
    <recommendedName>
        <fullName evidence="5">3-deoxy-7-phosphoheptulonate synthase</fullName>
        <ecNumber evidence="5">2.5.1.54</ecNumber>
    </recommendedName>
    <alternativeName>
        <fullName evidence="14">3-deoxy-D-arabino-heptulosonate 7-phosphate synthase</fullName>
    </alternativeName>
    <alternativeName>
        <fullName evidence="13">DAHP synthase</fullName>
    </alternativeName>
    <alternativeName>
        <fullName evidence="12">Phospho-2-keto-3-deoxyheptonate aldolase</fullName>
    </alternativeName>
</protein>
<proteinExistence type="inferred from homology"/>
<evidence type="ECO:0000256" key="1">
    <source>
        <dbReference type="ARBA" id="ARBA00003726"/>
    </source>
</evidence>
<dbReference type="InterPro" id="IPR013785">
    <property type="entry name" value="Aldolase_TIM"/>
</dbReference>
<evidence type="ECO:0000256" key="16">
    <source>
        <dbReference type="SAM" id="Phobius"/>
    </source>
</evidence>
<organism evidence="18 19">
    <name type="scientific">Albugo candida</name>
    <dbReference type="NCBI Taxonomy" id="65357"/>
    <lineage>
        <taxon>Eukaryota</taxon>
        <taxon>Sar</taxon>
        <taxon>Stramenopiles</taxon>
        <taxon>Oomycota</taxon>
        <taxon>Peronosporomycetes</taxon>
        <taxon>Albuginales</taxon>
        <taxon>Albuginaceae</taxon>
        <taxon>Albugo</taxon>
    </lineage>
</organism>
<dbReference type="AlphaFoldDB" id="A0A024GBB6"/>
<evidence type="ECO:0000256" key="13">
    <source>
        <dbReference type="ARBA" id="ARBA00031349"/>
    </source>
</evidence>
<evidence type="ECO:0000256" key="5">
    <source>
        <dbReference type="ARBA" id="ARBA00012694"/>
    </source>
</evidence>
<evidence type="ECO:0000256" key="12">
    <source>
        <dbReference type="ARBA" id="ARBA00031111"/>
    </source>
</evidence>
<evidence type="ECO:0000256" key="7">
    <source>
        <dbReference type="ARBA" id="ARBA00022679"/>
    </source>
</evidence>
<dbReference type="SUPFAM" id="SSF51569">
    <property type="entry name" value="Aldolase"/>
    <property type="match status" value="1"/>
</dbReference>
<comment type="caution">
    <text evidence="18">The sequence shown here is derived from an EMBL/GenBank/DDBJ whole genome shotgun (WGS) entry which is preliminary data.</text>
</comment>
<comment type="catalytic activity">
    <reaction evidence="15">
        <text>D-erythrose 4-phosphate + phosphoenolpyruvate + H2O = 7-phospho-2-dehydro-3-deoxy-D-arabino-heptonate + phosphate</text>
        <dbReference type="Rhea" id="RHEA:14717"/>
        <dbReference type="ChEBI" id="CHEBI:15377"/>
        <dbReference type="ChEBI" id="CHEBI:16897"/>
        <dbReference type="ChEBI" id="CHEBI:43474"/>
        <dbReference type="ChEBI" id="CHEBI:58394"/>
        <dbReference type="ChEBI" id="CHEBI:58702"/>
        <dbReference type="EC" id="2.5.1.54"/>
    </reaction>
</comment>
<dbReference type="InterPro" id="IPR006219">
    <property type="entry name" value="DAHP_synth_1"/>
</dbReference>
<feature type="transmembrane region" description="Helical" evidence="16">
    <location>
        <begin position="293"/>
        <end position="317"/>
    </location>
</feature>